<dbReference type="EC" id="1.4.3.-" evidence="2"/>
<organism evidence="2 3">
    <name type="scientific">Leucobacter soli</name>
    <dbReference type="NCBI Taxonomy" id="2812850"/>
    <lineage>
        <taxon>Bacteria</taxon>
        <taxon>Bacillati</taxon>
        <taxon>Actinomycetota</taxon>
        <taxon>Actinomycetes</taxon>
        <taxon>Micrococcales</taxon>
        <taxon>Microbacteriaceae</taxon>
        <taxon>Leucobacter</taxon>
    </lineage>
</organism>
<evidence type="ECO:0000259" key="1">
    <source>
        <dbReference type="Pfam" id="PF01593"/>
    </source>
</evidence>
<dbReference type="EMBL" id="CAJVAP010000002">
    <property type="protein sequence ID" value="CAG7597394.1"/>
    <property type="molecule type" value="Genomic_DNA"/>
</dbReference>
<feature type="domain" description="Amine oxidase" evidence="1">
    <location>
        <begin position="29"/>
        <end position="298"/>
    </location>
</feature>
<comment type="caution">
    <text evidence="2">The sequence shown here is derived from an EMBL/GenBank/DDBJ whole genome shotgun (WGS) entry which is preliminary data.</text>
</comment>
<evidence type="ECO:0000313" key="3">
    <source>
        <dbReference type="Proteomes" id="UP000693892"/>
    </source>
</evidence>
<dbReference type="InterPro" id="IPR002937">
    <property type="entry name" value="Amino_oxidase"/>
</dbReference>
<evidence type="ECO:0000313" key="2">
    <source>
        <dbReference type="EMBL" id="CAG7597394.1"/>
    </source>
</evidence>
<keyword evidence="2" id="KW-0560">Oxidoreductase</keyword>
<dbReference type="Proteomes" id="UP000693892">
    <property type="component" value="Unassembled WGS sequence"/>
</dbReference>
<keyword evidence="3" id="KW-1185">Reference proteome</keyword>
<reference evidence="2" key="1">
    <citation type="submission" date="2021-06" db="EMBL/GenBank/DDBJ databases">
        <authorList>
            <person name="Criscuolo A."/>
        </authorList>
    </citation>
    <scope>NUCLEOTIDE SEQUENCE</scope>
    <source>
        <strain evidence="2">CIP111803</strain>
    </source>
</reference>
<dbReference type="InterPro" id="IPR050703">
    <property type="entry name" value="Flavin_MAO"/>
</dbReference>
<protein>
    <submittedName>
        <fullName evidence="2">Flavin-containing monoamine oxidase AofH</fullName>
        <ecNumber evidence="2">1.4.3.-</ecNumber>
    </submittedName>
</protein>
<name>A0A916JRJ2_9MICO</name>
<dbReference type="PANTHER" id="PTHR43563">
    <property type="entry name" value="AMINE OXIDASE"/>
    <property type="match status" value="1"/>
</dbReference>
<accession>A0A916JRJ2</accession>
<dbReference type="GO" id="GO:0016491">
    <property type="term" value="F:oxidoreductase activity"/>
    <property type="evidence" value="ECO:0007669"/>
    <property type="project" value="UniProtKB-KW"/>
</dbReference>
<sequence>MRLADANELDGTTLSAWAGARADDDGVRGRFLTDTTFGMGSTGGDVSLLAALHYANSAGSPDLGHDRFIREGFSSLVDHLRSQISGATILLDAPVESVARVGELLSVRAGRRHVTAPAVVLAMSPTLLRRIRLDEVDGGIDWPPARYWRQEPSVKAALDYDRPFWSEAGLSGNIAGAGEIAYVINTSTPDRPQLTVLWNLGAHGRGREEIRRTILDHVSEHLGPAAAEPSGIAITDWSLDPYAGGCGSPLPPGVLTSGDPFAATLAPGLLRAGTESSPMGWGSVEGAIRSGIRAAEELAR</sequence>
<dbReference type="PANTHER" id="PTHR43563:SF14">
    <property type="entry name" value="AMINE OXIDASE"/>
    <property type="match status" value="1"/>
</dbReference>
<gene>
    <name evidence="2" type="primary">aofH</name>
    <name evidence="2" type="ORF">LEUCIP111803_00135</name>
</gene>
<proteinExistence type="predicted"/>
<dbReference type="AlphaFoldDB" id="A0A916JRJ2"/>
<dbReference type="Pfam" id="PF01593">
    <property type="entry name" value="Amino_oxidase"/>
    <property type="match status" value="1"/>
</dbReference>